<reference evidence="1 2" key="1">
    <citation type="submission" date="2016-04" db="EMBL/GenBank/DDBJ databases">
        <title>Genome analyses suggest a sexual origin of heterokaryosis in a supposedly ancient asexual fungus.</title>
        <authorList>
            <person name="Ropars J."/>
            <person name="Sedzielewska K."/>
            <person name="Noel J."/>
            <person name="Charron P."/>
            <person name="Farinelli L."/>
            <person name="Marton T."/>
            <person name="Kruger M."/>
            <person name="Pelin A."/>
            <person name="Brachmann A."/>
            <person name="Corradi N."/>
        </authorList>
    </citation>
    <scope>NUCLEOTIDE SEQUENCE [LARGE SCALE GENOMIC DNA]</scope>
    <source>
        <strain evidence="1 2">C2</strain>
    </source>
</reference>
<reference evidence="1 2" key="2">
    <citation type="submission" date="2017-10" db="EMBL/GenBank/DDBJ databases">
        <title>Extensive intraspecific genome diversity in a model arbuscular mycorrhizal fungus.</title>
        <authorList>
            <person name="Chen E.C.H."/>
            <person name="Morin E."/>
            <person name="Baudet D."/>
            <person name="Noel J."/>
            <person name="Ndikumana S."/>
            <person name="Charron P."/>
            <person name="St-Onge C."/>
            <person name="Giorgi J."/>
            <person name="Grigoriev I.V."/>
            <person name="Roux C."/>
            <person name="Martin F.M."/>
            <person name="Corradi N."/>
        </authorList>
    </citation>
    <scope>NUCLEOTIDE SEQUENCE [LARGE SCALE GENOMIC DNA]</scope>
    <source>
        <strain evidence="1 2">C2</strain>
    </source>
</reference>
<evidence type="ECO:0000313" key="2">
    <source>
        <dbReference type="Proteomes" id="UP000233469"/>
    </source>
</evidence>
<dbReference type="VEuPathDB" id="FungiDB:RhiirFUN_002004"/>
<comment type="caution">
    <text evidence="1">The sequence shown here is derived from an EMBL/GenBank/DDBJ whole genome shotgun (WGS) entry which is preliminary data.</text>
</comment>
<dbReference type="VEuPathDB" id="FungiDB:FUN_012058"/>
<name>A0A2N1MDN3_9GLOM</name>
<protein>
    <submittedName>
        <fullName evidence="1">Uncharacterized protein</fullName>
    </submittedName>
</protein>
<organism evidence="1 2">
    <name type="scientific">Rhizophagus irregularis</name>
    <dbReference type="NCBI Taxonomy" id="588596"/>
    <lineage>
        <taxon>Eukaryota</taxon>
        <taxon>Fungi</taxon>
        <taxon>Fungi incertae sedis</taxon>
        <taxon>Mucoromycota</taxon>
        <taxon>Glomeromycotina</taxon>
        <taxon>Glomeromycetes</taxon>
        <taxon>Glomerales</taxon>
        <taxon>Glomeraceae</taxon>
        <taxon>Rhizophagus</taxon>
    </lineage>
</organism>
<dbReference type="EMBL" id="LLXL01002901">
    <property type="protein sequence ID" value="PKK59744.1"/>
    <property type="molecule type" value="Genomic_DNA"/>
</dbReference>
<accession>A0A2N1MDN3</accession>
<sequence>MSLTVDWVESGRVELSDDESDSYSDYKDFDNSLFSSFAVHQTANADYSRILIQSSFSSSNITFRAYFPPWQFSTKLFNLKSQFDKDILTQYPCVLCSYCSRLQYPTKARWELYNDTIQYSLEKVYQNNPQIKLVFHTDDSKLKRIATCSSCYNPVPAEIQNVPPYHRIYLSPIHLSCSLGQTSNSNAYSNYHHLTGTFIYLKNINAFALYSGTVGSILANNNSNSWYHSSLNNAATWLCYNNSYFRPYKTLINHVVLPPYDFDAEIHNEDYYYSQLMAGFLTDPNNKELPISFYNKNIKPLLFPDLFPYGKGFYLNDKNTNR</sequence>
<gene>
    <name evidence="1" type="ORF">RhiirC2_794386</name>
</gene>
<evidence type="ECO:0000313" key="1">
    <source>
        <dbReference type="EMBL" id="PKK59744.1"/>
    </source>
</evidence>
<dbReference type="Proteomes" id="UP000233469">
    <property type="component" value="Unassembled WGS sequence"/>
</dbReference>
<dbReference type="AlphaFoldDB" id="A0A2N1MDN3"/>
<proteinExistence type="predicted"/>